<accession>A0AAV8STE8</accession>
<comment type="caution">
    <text evidence="2">The sequence shown here is derived from an EMBL/GenBank/DDBJ whole genome shotgun (WGS) entry which is preliminary data.</text>
</comment>
<evidence type="ECO:0000313" key="2">
    <source>
        <dbReference type="EMBL" id="KAJ8755223.1"/>
    </source>
</evidence>
<feature type="region of interest" description="Disordered" evidence="1">
    <location>
        <begin position="1"/>
        <end position="44"/>
    </location>
</feature>
<feature type="compositionally biased region" description="Basic and acidic residues" evidence="1">
    <location>
        <begin position="1"/>
        <end position="18"/>
    </location>
</feature>
<proteinExistence type="predicted"/>
<keyword evidence="3" id="KW-1185">Reference proteome</keyword>
<organism evidence="2 3">
    <name type="scientific">Erythroxylum novogranatense</name>
    <dbReference type="NCBI Taxonomy" id="1862640"/>
    <lineage>
        <taxon>Eukaryota</taxon>
        <taxon>Viridiplantae</taxon>
        <taxon>Streptophyta</taxon>
        <taxon>Embryophyta</taxon>
        <taxon>Tracheophyta</taxon>
        <taxon>Spermatophyta</taxon>
        <taxon>Magnoliopsida</taxon>
        <taxon>eudicotyledons</taxon>
        <taxon>Gunneridae</taxon>
        <taxon>Pentapetalae</taxon>
        <taxon>rosids</taxon>
        <taxon>fabids</taxon>
        <taxon>Malpighiales</taxon>
        <taxon>Erythroxylaceae</taxon>
        <taxon>Erythroxylum</taxon>
    </lineage>
</organism>
<evidence type="ECO:0000313" key="3">
    <source>
        <dbReference type="Proteomes" id="UP001159364"/>
    </source>
</evidence>
<sequence>MEGRSSKLHGHGDGDMKEKRRGRQREGPSTSTCNNFKTDRISPRDGISLRRKDCIVVHSLLGPPAPSTENTIFCSLQLGYLGRLVLVLSYSETGSR</sequence>
<dbReference type="EMBL" id="JAIWQS010000009">
    <property type="protein sequence ID" value="KAJ8755223.1"/>
    <property type="molecule type" value="Genomic_DNA"/>
</dbReference>
<feature type="compositionally biased region" description="Polar residues" evidence="1">
    <location>
        <begin position="27"/>
        <end position="36"/>
    </location>
</feature>
<reference evidence="2 3" key="1">
    <citation type="submission" date="2021-09" db="EMBL/GenBank/DDBJ databases">
        <title>Genomic insights and catalytic innovation underlie evolution of tropane alkaloids biosynthesis.</title>
        <authorList>
            <person name="Wang Y.-J."/>
            <person name="Tian T."/>
            <person name="Huang J.-P."/>
            <person name="Huang S.-X."/>
        </authorList>
    </citation>
    <scope>NUCLEOTIDE SEQUENCE [LARGE SCALE GENOMIC DNA]</scope>
    <source>
        <strain evidence="2">KIB-2018</strain>
        <tissue evidence="2">Leaf</tissue>
    </source>
</reference>
<evidence type="ECO:0000256" key="1">
    <source>
        <dbReference type="SAM" id="MobiDB-lite"/>
    </source>
</evidence>
<gene>
    <name evidence="2" type="ORF">K2173_019021</name>
</gene>
<name>A0AAV8STE8_9ROSI</name>
<dbReference type="Proteomes" id="UP001159364">
    <property type="component" value="Linkage Group LG09"/>
</dbReference>
<protein>
    <submittedName>
        <fullName evidence="2">Uncharacterized protein</fullName>
    </submittedName>
</protein>
<dbReference type="AlphaFoldDB" id="A0AAV8STE8"/>